<dbReference type="EMBL" id="LWCA01000116">
    <property type="protein sequence ID" value="OAF70739.1"/>
    <property type="molecule type" value="Genomic_DNA"/>
</dbReference>
<comment type="caution">
    <text evidence="1">The sequence shown here is derived from an EMBL/GenBank/DDBJ whole genome shotgun (WGS) entry which is preliminary data.</text>
</comment>
<accession>A0A177B8W2</accession>
<evidence type="ECO:0000313" key="2">
    <source>
        <dbReference type="Proteomes" id="UP000078046"/>
    </source>
</evidence>
<organism evidence="1 2">
    <name type="scientific">Intoshia linei</name>
    <dbReference type="NCBI Taxonomy" id="1819745"/>
    <lineage>
        <taxon>Eukaryota</taxon>
        <taxon>Metazoa</taxon>
        <taxon>Spiralia</taxon>
        <taxon>Lophotrochozoa</taxon>
        <taxon>Mesozoa</taxon>
        <taxon>Orthonectida</taxon>
        <taxon>Rhopaluridae</taxon>
        <taxon>Intoshia</taxon>
    </lineage>
</organism>
<dbReference type="Proteomes" id="UP000078046">
    <property type="component" value="Unassembled WGS sequence"/>
</dbReference>
<name>A0A177B8W2_9BILA</name>
<sequence>MHIVSIGSSIKTSNDFSSEMGEEIPSENRNKIDALYLTEMERIKKYCINKLILIIMDETDLNGYKYINTMIGTLETPQNVILYDCKNSTSNMNGQMIIHTFDDTIKNN</sequence>
<evidence type="ECO:0000313" key="1">
    <source>
        <dbReference type="EMBL" id="OAF70739.1"/>
    </source>
</evidence>
<gene>
    <name evidence="1" type="ORF">A3Q56_01396</name>
</gene>
<dbReference type="AlphaFoldDB" id="A0A177B8W2"/>
<protein>
    <submittedName>
        <fullName evidence="1">Uncharacterized protein</fullName>
    </submittedName>
</protein>
<reference evidence="1 2" key="1">
    <citation type="submission" date="2016-04" db="EMBL/GenBank/DDBJ databases">
        <title>The genome of Intoshia linei affirms orthonectids as highly simplified spiralians.</title>
        <authorList>
            <person name="Mikhailov K.V."/>
            <person name="Slusarev G.S."/>
            <person name="Nikitin M.A."/>
            <person name="Logacheva M.D."/>
            <person name="Penin A."/>
            <person name="Aleoshin V."/>
            <person name="Panchin Y.V."/>
        </authorList>
    </citation>
    <scope>NUCLEOTIDE SEQUENCE [LARGE SCALE GENOMIC DNA]</scope>
    <source>
        <strain evidence="1">Intl2013</strain>
        <tissue evidence="1">Whole animal</tissue>
    </source>
</reference>
<keyword evidence="2" id="KW-1185">Reference proteome</keyword>
<proteinExistence type="predicted"/>